<dbReference type="Gene3D" id="3.80.10.10">
    <property type="entry name" value="Ribonuclease Inhibitor"/>
    <property type="match status" value="1"/>
</dbReference>
<dbReference type="Proteomes" id="UP000494163">
    <property type="component" value="Chromosome 2R"/>
</dbReference>
<dbReference type="OrthoDB" id="2585512at2759"/>
<proteinExistence type="predicted"/>
<dbReference type="AlphaFoldDB" id="A0A0M3QVH2"/>
<sequence length="96" mass="10831">MMDLSLCKQITDTILLIAWGQKKLRYINLRSYWHISEQGIGHLVGFSRNTAEGLLCSLSLNQCQITDQGILKIAKSLQELKNLYIGQCSRITDMGS</sequence>
<dbReference type="SUPFAM" id="SSF52047">
    <property type="entry name" value="RNI-like"/>
    <property type="match status" value="1"/>
</dbReference>
<dbReference type="EMBL" id="CP012524">
    <property type="protein sequence ID" value="ALC42373.1"/>
    <property type="molecule type" value="Genomic_DNA"/>
</dbReference>
<organism evidence="1 2">
    <name type="scientific">Drosophila busckii</name>
    <name type="common">Fruit fly</name>
    <dbReference type="NCBI Taxonomy" id="30019"/>
    <lineage>
        <taxon>Eukaryota</taxon>
        <taxon>Metazoa</taxon>
        <taxon>Ecdysozoa</taxon>
        <taxon>Arthropoda</taxon>
        <taxon>Hexapoda</taxon>
        <taxon>Insecta</taxon>
        <taxon>Pterygota</taxon>
        <taxon>Neoptera</taxon>
        <taxon>Endopterygota</taxon>
        <taxon>Diptera</taxon>
        <taxon>Brachycera</taxon>
        <taxon>Muscomorpha</taxon>
        <taxon>Ephydroidea</taxon>
        <taxon>Drosophilidae</taxon>
        <taxon>Drosophila</taxon>
    </lineage>
</organism>
<keyword evidence="2" id="KW-1185">Reference proteome</keyword>
<reference evidence="1 2" key="1">
    <citation type="submission" date="2015-08" db="EMBL/GenBank/DDBJ databases">
        <title>Ancestral chromatin configuration constrains chromatin evolution on differentiating sex chromosomes in Drosophila.</title>
        <authorList>
            <person name="Zhou Q."/>
            <person name="Bachtrog D."/>
        </authorList>
    </citation>
    <scope>NUCLEOTIDE SEQUENCE [LARGE SCALE GENOMIC DNA]</scope>
    <source>
        <tissue evidence="1">Whole larvae</tissue>
    </source>
</reference>
<dbReference type="STRING" id="30019.A0A0M3QVH2"/>
<dbReference type="InterPro" id="IPR032675">
    <property type="entry name" value="LRR_dom_sf"/>
</dbReference>
<protein>
    <submittedName>
        <fullName evidence="1">Ppa</fullName>
    </submittedName>
</protein>
<evidence type="ECO:0000313" key="1">
    <source>
        <dbReference type="EMBL" id="ALC42373.1"/>
    </source>
</evidence>
<evidence type="ECO:0000313" key="2">
    <source>
        <dbReference type="Proteomes" id="UP000494163"/>
    </source>
</evidence>
<name>A0A0M3QVH2_DROBS</name>
<accession>A0A0M3QVH2</accession>
<gene>
    <name evidence="1" type="ORF">Dbus_chr2Rg1952</name>
</gene>